<evidence type="ECO:0008006" key="10">
    <source>
        <dbReference type="Google" id="ProtNLM"/>
    </source>
</evidence>
<dbReference type="InterPro" id="IPR035979">
    <property type="entry name" value="RBD_domain_sf"/>
</dbReference>
<dbReference type="GO" id="GO:0003723">
    <property type="term" value="F:RNA binding"/>
    <property type="evidence" value="ECO:0007669"/>
    <property type="project" value="UniProtKB-UniRule"/>
</dbReference>
<feature type="domain" description="RRM" evidence="6">
    <location>
        <begin position="300"/>
        <end position="384"/>
    </location>
</feature>
<dbReference type="InterPro" id="IPR000467">
    <property type="entry name" value="G_patch_dom"/>
</dbReference>
<evidence type="ECO:0000256" key="4">
    <source>
        <dbReference type="PROSITE-ProRule" id="PRU00176"/>
    </source>
</evidence>
<feature type="region of interest" description="Disordered" evidence="5">
    <location>
        <begin position="502"/>
        <end position="527"/>
    </location>
</feature>
<dbReference type="Proteomes" id="UP000193467">
    <property type="component" value="Unassembled WGS sequence"/>
</dbReference>
<dbReference type="SUPFAM" id="SSF54928">
    <property type="entry name" value="RNA-binding domain, RBD"/>
    <property type="match status" value="1"/>
</dbReference>
<feature type="region of interest" description="Disordered" evidence="5">
    <location>
        <begin position="704"/>
        <end position="740"/>
    </location>
</feature>
<dbReference type="SMART" id="SM00443">
    <property type="entry name" value="G_patch"/>
    <property type="match status" value="1"/>
</dbReference>
<feature type="region of interest" description="Disordered" evidence="5">
    <location>
        <begin position="564"/>
        <end position="612"/>
    </location>
</feature>
<feature type="region of interest" description="Disordered" evidence="5">
    <location>
        <begin position="782"/>
        <end position="822"/>
    </location>
</feature>
<feature type="region of interest" description="Disordered" evidence="5">
    <location>
        <begin position="256"/>
        <end position="282"/>
    </location>
</feature>
<protein>
    <recommendedName>
        <fullName evidence="10">G-patch domain-containing protein</fullName>
    </recommendedName>
</protein>
<dbReference type="AlphaFoldDB" id="A0A1Y2FJJ1"/>
<accession>A0A1Y2FJJ1</accession>
<dbReference type="PANTHER" id="PTHR13948:SF3">
    <property type="entry name" value="FI21118P1"/>
    <property type="match status" value="1"/>
</dbReference>
<comment type="subcellular location">
    <subcellularLocation>
        <location evidence="1">Nucleus</location>
    </subcellularLocation>
</comment>
<evidence type="ECO:0000313" key="9">
    <source>
        <dbReference type="Proteomes" id="UP000193467"/>
    </source>
</evidence>
<evidence type="ECO:0000313" key="8">
    <source>
        <dbReference type="EMBL" id="ORY84110.1"/>
    </source>
</evidence>
<dbReference type="OrthoDB" id="29523at2759"/>
<dbReference type="SMART" id="SM00360">
    <property type="entry name" value="RRM"/>
    <property type="match status" value="2"/>
</dbReference>
<feature type="compositionally biased region" description="Basic and acidic residues" evidence="5">
    <location>
        <begin position="1"/>
        <end position="55"/>
    </location>
</feature>
<proteinExistence type="predicted"/>
<dbReference type="InterPro" id="IPR000504">
    <property type="entry name" value="RRM_dom"/>
</dbReference>
<evidence type="ECO:0000259" key="6">
    <source>
        <dbReference type="PROSITE" id="PS50102"/>
    </source>
</evidence>
<feature type="compositionally biased region" description="Low complexity" evidence="5">
    <location>
        <begin position="515"/>
        <end position="525"/>
    </location>
</feature>
<sequence>MSRRDDYRHPPPARDDRNSWDSRQGYDDGRGGRGGGRDDWAGRGDREYRDYDRPRGGGGAGGGRGRDWDEGGGYGSKRGRYDDYNAPYGGRDDHRPPAQYDQQYPPAPQQQQHPDPSYGAQVAYGQPSYPQLPPFQPAPSHDQPPGEGSTLRGRPAPTAPEAPSASVVLLGLPAHVTDVTLRHFLEDMGASIDSTTVIIDRATGLSKRYGFAKFSSVEHARAFVEPNFPTVSWKERVGISPEDGMKIKINYSQKSGGWREDQGATARMTEDQRKAAEAGSAPQSFYVNDGTRDIGSAPTQILLLRNLDPLTPEDEIITALSGLGGRAGNEIRSGGVKKIMITRDRASRGSWGFAFVQFADVRLATEVLATAFNARQYPQGFRIRNSVVAFSFCHENSFVPIYARSEFSFKGEGGQQLAYWDDKAFVSVWVPPQVAKAAAAAAKAAKTTSSAEDDMEAFFSSLEAEAPHIAAEGAPAPVAPPLPTLAGFAPIALKSSTAAALAGAPKEDESKSAVKPKPAAAPHAPIVGPGSAAAAAVVATPLLPEKKKGADLIVSRKAAPNISKWNTKQAELKQPDPAPAPPKAVTSSANTTPVASAPPSSQPPSASTSAADEFEHGDPISMICLLCQRQFKKVEELKKHNKLSALHKTNLANPTTVADSAARKAASVAKHAAAAASTSTSTSTSTSNGPQYVDRAAARREALGQPDHPVHQKKRKFEGPAPPAPKVEQPNRANVEIEESNVGSKMLEKMGWSKGVGLGADGSGRVAPIAAAQFAQGAGLGSTKGVRVGEFDSTPKGYAESLREKARARMAESEAPNRKDGA</sequence>
<feature type="compositionally biased region" description="Low complexity" evidence="5">
    <location>
        <begin position="97"/>
        <end position="116"/>
    </location>
</feature>
<dbReference type="PROSITE" id="PS50102">
    <property type="entry name" value="RRM"/>
    <property type="match status" value="2"/>
</dbReference>
<dbReference type="STRING" id="106004.A0A1Y2FJJ1"/>
<feature type="region of interest" description="Disordered" evidence="5">
    <location>
        <begin position="1"/>
        <end position="164"/>
    </location>
</feature>
<name>A0A1Y2FJJ1_9BASI</name>
<feature type="compositionally biased region" description="Basic and acidic residues" evidence="5">
    <location>
        <begin position="257"/>
        <end position="276"/>
    </location>
</feature>
<feature type="domain" description="G-patch" evidence="7">
    <location>
        <begin position="739"/>
        <end position="785"/>
    </location>
</feature>
<evidence type="ECO:0000256" key="2">
    <source>
        <dbReference type="ARBA" id="ARBA00022884"/>
    </source>
</evidence>
<dbReference type="Pfam" id="PF01585">
    <property type="entry name" value="G-patch"/>
    <property type="match status" value="1"/>
</dbReference>
<feature type="domain" description="RRM" evidence="6">
    <location>
        <begin position="165"/>
        <end position="254"/>
    </location>
</feature>
<reference evidence="8 9" key="1">
    <citation type="submission" date="2016-07" db="EMBL/GenBank/DDBJ databases">
        <title>Pervasive Adenine N6-methylation of Active Genes in Fungi.</title>
        <authorList>
            <consortium name="DOE Joint Genome Institute"/>
            <person name="Mondo S.J."/>
            <person name="Dannebaum R.O."/>
            <person name="Kuo R.C."/>
            <person name="Labutti K."/>
            <person name="Haridas S."/>
            <person name="Kuo A."/>
            <person name="Salamov A."/>
            <person name="Ahrendt S.R."/>
            <person name="Lipzen A."/>
            <person name="Sullivan W."/>
            <person name="Andreopoulos W.B."/>
            <person name="Clum A."/>
            <person name="Lindquist E."/>
            <person name="Daum C."/>
            <person name="Ramamoorthy G.K."/>
            <person name="Gryganskyi A."/>
            <person name="Culley D."/>
            <person name="Magnuson J.K."/>
            <person name="James T.Y."/>
            <person name="O'Malley M.A."/>
            <person name="Stajich J.E."/>
            <person name="Spatafora J.W."/>
            <person name="Visel A."/>
            <person name="Grigoriev I.V."/>
        </authorList>
    </citation>
    <scope>NUCLEOTIDE SEQUENCE [LARGE SCALE GENOMIC DNA]</scope>
    <source>
        <strain evidence="8 9">62-1032</strain>
    </source>
</reference>
<evidence type="ECO:0000256" key="5">
    <source>
        <dbReference type="SAM" id="MobiDB-lite"/>
    </source>
</evidence>
<gene>
    <name evidence="8" type="ORF">BCR35DRAFT_324803</name>
</gene>
<dbReference type="InParanoid" id="A0A1Y2FJJ1"/>
<keyword evidence="3" id="KW-0539">Nucleus</keyword>
<organism evidence="8 9">
    <name type="scientific">Leucosporidium creatinivorum</name>
    <dbReference type="NCBI Taxonomy" id="106004"/>
    <lineage>
        <taxon>Eukaryota</taxon>
        <taxon>Fungi</taxon>
        <taxon>Dikarya</taxon>
        <taxon>Basidiomycota</taxon>
        <taxon>Pucciniomycotina</taxon>
        <taxon>Microbotryomycetes</taxon>
        <taxon>Leucosporidiales</taxon>
        <taxon>Leucosporidium</taxon>
    </lineage>
</organism>
<dbReference type="PROSITE" id="PS50174">
    <property type="entry name" value="G_PATCH"/>
    <property type="match status" value="1"/>
</dbReference>
<evidence type="ECO:0000256" key="1">
    <source>
        <dbReference type="ARBA" id="ARBA00004123"/>
    </source>
</evidence>
<dbReference type="GO" id="GO:0005634">
    <property type="term" value="C:nucleus"/>
    <property type="evidence" value="ECO:0007669"/>
    <property type="project" value="UniProtKB-SubCell"/>
</dbReference>
<dbReference type="FunCoup" id="A0A1Y2FJJ1">
    <property type="interactions" value="643"/>
</dbReference>
<dbReference type="InterPro" id="IPR012677">
    <property type="entry name" value="Nucleotide-bd_a/b_plait_sf"/>
</dbReference>
<evidence type="ECO:0000259" key="7">
    <source>
        <dbReference type="PROSITE" id="PS50174"/>
    </source>
</evidence>
<feature type="compositionally biased region" description="Low complexity" evidence="5">
    <location>
        <begin position="583"/>
        <end position="611"/>
    </location>
</feature>
<keyword evidence="2 4" id="KW-0694">RNA-binding</keyword>
<dbReference type="GO" id="GO:0000398">
    <property type="term" value="P:mRNA splicing, via spliceosome"/>
    <property type="evidence" value="ECO:0007669"/>
    <property type="project" value="TreeGrafter"/>
</dbReference>
<evidence type="ECO:0000256" key="3">
    <source>
        <dbReference type="ARBA" id="ARBA00023242"/>
    </source>
</evidence>
<feature type="compositionally biased region" description="Basic and acidic residues" evidence="5">
    <location>
        <begin position="801"/>
        <end position="822"/>
    </location>
</feature>
<dbReference type="PANTHER" id="PTHR13948">
    <property type="entry name" value="RNA-BINDING PROTEIN"/>
    <property type="match status" value="1"/>
</dbReference>
<keyword evidence="9" id="KW-1185">Reference proteome</keyword>
<feature type="compositionally biased region" description="Low complexity" evidence="5">
    <location>
        <begin position="155"/>
        <end position="164"/>
    </location>
</feature>
<dbReference type="EMBL" id="MCGR01000018">
    <property type="protein sequence ID" value="ORY84110.1"/>
    <property type="molecule type" value="Genomic_DNA"/>
</dbReference>
<comment type="caution">
    <text evidence="8">The sequence shown here is derived from an EMBL/GenBank/DDBJ whole genome shotgun (WGS) entry which is preliminary data.</text>
</comment>
<dbReference type="Gene3D" id="3.30.70.330">
    <property type="match status" value="2"/>
</dbReference>